<evidence type="ECO:0000256" key="1">
    <source>
        <dbReference type="SAM" id="MobiDB-lite"/>
    </source>
</evidence>
<dbReference type="PROSITE" id="PS51184">
    <property type="entry name" value="JMJC"/>
    <property type="match status" value="1"/>
</dbReference>
<dbReference type="InterPro" id="IPR003347">
    <property type="entry name" value="JmjC_dom"/>
</dbReference>
<evidence type="ECO:0000313" key="3">
    <source>
        <dbReference type="EMBL" id="KAH6599393.1"/>
    </source>
</evidence>
<feature type="compositionally biased region" description="Low complexity" evidence="1">
    <location>
        <begin position="325"/>
        <end position="341"/>
    </location>
</feature>
<feature type="region of interest" description="Disordered" evidence="1">
    <location>
        <begin position="322"/>
        <end position="341"/>
    </location>
</feature>
<dbReference type="SUPFAM" id="SSF51197">
    <property type="entry name" value="Clavaminate synthase-like"/>
    <property type="match status" value="1"/>
</dbReference>
<evidence type="ECO:0000259" key="2">
    <source>
        <dbReference type="PROSITE" id="PS51184"/>
    </source>
</evidence>
<reference evidence="3 4" key="1">
    <citation type="submission" date="2021-02" db="EMBL/GenBank/DDBJ databases">
        <title>Variation within the Batrachochytrium salamandrivorans European outbreak.</title>
        <authorList>
            <person name="Kelly M."/>
            <person name="Pasmans F."/>
            <person name="Shea T.P."/>
            <person name="Munoz J.F."/>
            <person name="Carranza S."/>
            <person name="Cuomo C.A."/>
            <person name="Martel A."/>
        </authorList>
    </citation>
    <scope>NUCLEOTIDE SEQUENCE [LARGE SCALE GENOMIC DNA]</scope>
    <source>
        <strain evidence="3 4">AMFP18/2</strain>
    </source>
</reference>
<accession>A0ABQ8FJK5</accession>
<organism evidence="3 4">
    <name type="scientific">Batrachochytrium salamandrivorans</name>
    <dbReference type="NCBI Taxonomy" id="1357716"/>
    <lineage>
        <taxon>Eukaryota</taxon>
        <taxon>Fungi</taxon>
        <taxon>Fungi incertae sedis</taxon>
        <taxon>Chytridiomycota</taxon>
        <taxon>Chytridiomycota incertae sedis</taxon>
        <taxon>Chytridiomycetes</taxon>
        <taxon>Rhizophydiales</taxon>
        <taxon>Rhizophydiales incertae sedis</taxon>
        <taxon>Batrachochytrium</taxon>
    </lineage>
</organism>
<dbReference type="PANTHER" id="PTHR12461">
    <property type="entry name" value="HYPOXIA-INDUCIBLE FACTOR 1 ALPHA INHIBITOR-RELATED"/>
    <property type="match status" value="1"/>
</dbReference>
<sequence length="497" mass="55661">MNNEYSGFRLPSVNHTLDVVDPDAIDPKVFFDRYVSTRTPCILSKFPRPKVTEGDTEPWSWFTVDELVKRAGNSVVSVERKDSRLGRFGSGRKRERMELADLMCQLHGQSQELYMTTQYDDDKESNDSLPIDNLHDNLASDQEIITNDGDSAEWEDESDGSIPILGKMEHRISDYASPPLDRLVNRIPITLELFGNLTPHLMNLWIGSSNDPKGTSSGLHHDFHDNFYLLHSGCKRFTIFSPHDTASMYLHGKIKRIHPNGLQEYIGASNHEIRGDGAFLEDVAAYHLRTAQDDLDNAVTPSEIDHAERALDIAMEELLEFQTQDDSSSINSDANNDSDSNVLIANSDSVKRSASVSFGSSHPVDSKRLKEATTAPLLSTDASKSEPPSFSCIPISTLDQYISDQIPPPEYEQLGNAIGISFNLNPGEGLYLPAGWFHEVRSFGSTSVCKSPLHMALNFWLEPPTSNDFTKPYPDPYWSDVRWKPLQQCIAAHDNLK</sequence>
<dbReference type="Gene3D" id="2.60.120.650">
    <property type="entry name" value="Cupin"/>
    <property type="match status" value="1"/>
</dbReference>
<proteinExistence type="predicted"/>
<dbReference type="PANTHER" id="PTHR12461:SF100">
    <property type="entry name" value="JMJC DOMAIN-CONTAINING PROTEIN 4"/>
    <property type="match status" value="1"/>
</dbReference>
<dbReference type="Proteomes" id="UP001648503">
    <property type="component" value="Unassembled WGS sequence"/>
</dbReference>
<keyword evidence="4" id="KW-1185">Reference proteome</keyword>
<dbReference type="InterPro" id="IPR041667">
    <property type="entry name" value="Cupin_8"/>
</dbReference>
<dbReference type="SMART" id="SM00558">
    <property type="entry name" value="JmjC"/>
    <property type="match status" value="1"/>
</dbReference>
<gene>
    <name evidence="3" type="ORF">BASA50_003089</name>
</gene>
<protein>
    <recommendedName>
        <fullName evidence="2">JmjC domain-containing protein</fullName>
    </recommendedName>
</protein>
<feature type="domain" description="JmjC" evidence="2">
    <location>
        <begin position="176"/>
        <end position="476"/>
    </location>
</feature>
<comment type="caution">
    <text evidence="3">The sequence shown here is derived from an EMBL/GenBank/DDBJ whole genome shotgun (WGS) entry which is preliminary data.</text>
</comment>
<evidence type="ECO:0000313" key="4">
    <source>
        <dbReference type="Proteomes" id="UP001648503"/>
    </source>
</evidence>
<dbReference type="Pfam" id="PF13621">
    <property type="entry name" value="Cupin_8"/>
    <property type="match status" value="1"/>
</dbReference>
<name>A0ABQ8FJK5_9FUNG</name>
<dbReference type="EMBL" id="JAFCIX010000066">
    <property type="protein sequence ID" value="KAH6599393.1"/>
    <property type="molecule type" value="Genomic_DNA"/>
</dbReference>